<evidence type="ECO:0008006" key="8">
    <source>
        <dbReference type="Google" id="ProtNLM"/>
    </source>
</evidence>
<evidence type="ECO:0000313" key="7">
    <source>
        <dbReference type="Proteomes" id="UP000663823"/>
    </source>
</evidence>
<dbReference type="EMBL" id="CAJOAX010001031">
    <property type="protein sequence ID" value="CAF3678385.1"/>
    <property type="molecule type" value="Genomic_DNA"/>
</dbReference>
<feature type="domain" description="P-type ATPase A" evidence="3">
    <location>
        <begin position="117"/>
        <end position="218"/>
    </location>
</feature>
<dbReference type="Pfam" id="PF00690">
    <property type="entry name" value="Cation_ATPase_N"/>
    <property type="match status" value="1"/>
</dbReference>
<dbReference type="GO" id="GO:0005388">
    <property type="term" value="F:P-type calcium transporter activity"/>
    <property type="evidence" value="ECO:0007669"/>
    <property type="project" value="TreeGrafter"/>
</dbReference>
<dbReference type="GO" id="GO:0012505">
    <property type="term" value="C:endomembrane system"/>
    <property type="evidence" value="ECO:0007669"/>
    <property type="project" value="UniProtKB-SubCell"/>
</dbReference>
<dbReference type="AlphaFoldDB" id="A0A818T400"/>
<dbReference type="Proteomes" id="UP000663823">
    <property type="component" value="Unassembled WGS sequence"/>
</dbReference>
<dbReference type="Pfam" id="PF00122">
    <property type="entry name" value="E1-E2_ATPase"/>
    <property type="match status" value="1"/>
</dbReference>
<protein>
    <recommendedName>
        <fullName evidence="8">Cation-transporting P-type ATPase N-terminal domain-containing protein</fullName>
    </recommendedName>
</protein>
<dbReference type="EMBL" id="CAJNOO010000277">
    <property type="protein sequence ID" value="CAF0887180.1"/>
    <property type="molecule type" value="Genomic_DNA"/>
</dbReference>
<evidence type="ECO:0000259" key="4">
    <source>
        <dbReference type="Pfam" id="PF00690"/>
    </source>
</evidence>
<dbReference type="FunFam" id="2.70.150.10:FF:000001">
    <property type="entry name" value="Calcium-transporting ATPase"/>
    <property type="match status" value="1"/>
</dbReference>
<dbReference type="PANTHER" id="PTHR24093:SF369">
    <property type="entry name" value="CALCIUM-TRANSPORTING ATPASE"/>
    <property type="match status" value="1"/>
</dbReference>
<dbReference type="SUPFAM" id="SSF81665">
    <property type="entry name" value="Calcium ATPase, transmembrane domain M"/>
    <property type="match status" value="1"/>
</dbReference>
<evidence type="ECO:0000256" key="1">
    <source>
        <dbReference type="ARBA" id="ARBA00004127"/>
    </source>
</evidence>
<dbReference type="InterPro" id="IPR059000">
    <property type="entry name" value="ATPase_P-type_domA"/>
</dbReference>
<keyword evidence="2" id="KW-0460">Magnesium</keyword>
<dbReference type="InterPro" id="IPR008250">
    <property type="entry name" value="ATPase_P-typ_transduc_dom_A_sf"/>
</dbReference>
<evidence type="ECO:0000313" key="5">
    <source>
        <dbReference type="EMBL" id="CAF0887180.1"/>
    </source>
</evidence>
<dbReference type="SUPFAM" id="SSF81653">
    <property type="entry name" value="Calcium ATPase, transduction domain A"/>
    <property type="match status" value="1"/>
</dbReference>
<evidence type="ECO:0000259" key="3">
    <source>
        <dbReference type="Pfam" id="PF00122"/>
    </source>
</evidence>
<dbReference type="GO" id="GO:0006874">
    <property type="term" value="P:intracellular calcium ion homeostasis"/>
    <property type="evidence" value="ECO:0007669"/>
    <property type="project" value="TreeGrafter"/>
</dbReference>
<reference evidence="6" key="1">
    <citation type="submission" date="2021-02" db="EMBL/GenBank/DDBJ databases">
        <authorList>
            <person name="Nowell W R."/>
        </authorList>
    </citation>
    <scope>NUCLEOTIDE SEQUENCE</scope>
</reference>
<comment type="subcellular location">
    <subcellularLocation>
        <location evidence="1">Endomembrane system</location>
        <topology evidence="1">Multi-pass membrane protein</topology>
    </subcellularLocation>
</comment>
<dbReference type="PANTHER" id="PTHR24093">
    <property type="entry name" value="CATION TRANSPORTING ATPASE"/>
    <property type="match status" value="1"/>
</dbReference>
<organism evidence="6 7">
    <name type="scientific">Rotaria sordida</name>
    <dbReference type="NCBI Taxonomy" id="392033"/>
    <lineage>
        <taxon>Eukaryota</taxon>
        <taxon>Metazoa</taxon>
        <taxon>Spiralia</taxon>
        <taxon>Gnathifera</taxon>
        <taxon>Rotifera</taxon>
        <taxon>Eurotatoria</taxon>
        <taxon>Bdelloidea</taxon>
        <taxon>Philodinida</taxon>
        <taxon>Philodinidae</taxon>
        <taxon>Rotaria</taxon>
    </lineage>
</organism>
<evidence type="ECO:0000313" key="6">
    <source>
        <dbReference type="EMBL" id="CAF3678385.1"/>
    </source>
</evidence>
<comment type="caution">
    <text evidence="6">The sequence shown here is derived from an EMBL/GenBank/DDBJ whole genome shotgun (WGS) entry which is preliminary data.</text>
</comment>
<proteinExistence type="predicted"/>
<dbReference type="Proteomes" id="UP000663882">
    <property type="component" value="Unassembled WGS sequence"/>
</dbReference>
<gene>
    <name evidence="6" type="ORF">OTI717_LOCUS11048</name>
    <name evidence="5" type="ORF">RFH988_LOCUS8287</name>
</gene>
<dbReference type="OrthoDB" id="116380at2759"/>
<name>A0A818T400_9BILA</name>
<sequence length="223" mass="24664">MSLFKHKSATNEDVAGGGDCSMFGLTLDQLKELIQLRGKELMEKLNSSDYNGVEGVLEKLKVDKNKGLDSNNQQDLEQRRIAYGKNQIPRKQISYIPLTSAWRREHQFRHAVEESDKTPTSVLRDKRIQQIPVIELVVGDLCFIKSGDFLPADGLIVQANDLKVDQSSITGETDLIKKNQNEDVALFSGTEVKEGNGQMVVIGVGPNSYVGYVVSLLQAPADS</sequence>
<dbReference type="Gene3D" id="2.70.150.10">
    <property type="entry name" value="Calcium-transporting ATPase, cytoplasmic transduction domain A"/>
    <property type="match status" value="1"/>
</dbReference>
<dbReference type="InterPro" id="IPR004014">
    <property type="entry name" value="ATPase_P-typ_cation-transptr_N"/>
</dbReference>
<feature type="domain" description="Cation-transporting P-type ATPase N-terminal" evidence="4">
    <location>
        <begin position="51"/>
        <end position="93"/>
    </location>
</feature>
<evidence type="ECO:0000256" key="2">
    <source>
        <dbReference type="ARBA" id="ARBA00022842"/>
    </source>
</evidence>
<dbReference type="GO" id="GO:0005886">
    <property type="term" value="C:plasma membrane"/>
    <property type="evidence" value="ECO:0007669"/>
    <property type="project" value="TreeGrafter"/>
</dbReference>
<accession>A0A818T400</accession>
<dbReference type="InterPro" id="IPR023298">
    <property type="entry name" value="ATPase_P-typ_TM_dom_sf"/>
</dbReference>